<feature type="region of interest" description="Disordered" evidence="1">
    <location>
        <begin position="1"/>
        <end position="73"/>
    </location>
</feature>
<name>A0A0C3CDQ5_HEBCY</name>
<dbReference type="OrthoDB" id="3218112at2759"/>
<dbReference type="SMART" id="SM00225">
    <property type="entry name" value="BTB"/>
    <property type="match status" value="1"/>
</dbReference>
<dbReference type="InterPro" id="IPR000210">
    <property type="entry name" value="BTB/POZ_dom"/>
</dbReference>
<proteinExistence type="predicted"/>
<evidence type="ECO:0000256" key="1">
    <source>
        <dbReference type="SAM" id="MobiDB-lite"/>
    </source>
</evidence>
<accession>A0A0C3CDQ5</accession>
<dbReference type="PROSITE" id="PS50097">
    <property type="entry name" value="BTB"/>
    <property type="match status" value="1"/>
</dbReference>
<gene>
    <name evidence="3" type="ORF">M413DRAFT_444773</name>
</gene>
<reference evidence="4" key="2">
    <citation type="submission" date="2015-01" db="EMBL/GenBank/DDBJ databases">
        <title>Evolutionary Origins and Diversification of the Mycorrhizal Mutualists.</title>
        <authorList>
            <consortium name="DOE Joint Genome Institute"/>
            <consortium name="Mycorrhizal Genomics Consortium"/>
            <person name="Kohler A."/>
            <person name="Kuo A."/>
            <person name="Nagy L.G."/>
            <person name="Floudas D."/>
            <person name="Copeland A."/>
            <person name="Barry K.W."/>
            <person name="Cichocki N."/>
            <person name="Veneault-Fourrey C."/>
            <person name="LaButti K."/>
            <person name="Lindquist E.A."/>
            <person name="Lipzen A."/>
            <person name="Lundell T."/>
            <person name="Morin E."/>
            <person name="Murat C."/>
            <person name="Riley R."/>
            <person name="Ohm R."/>
            <person name="Sun H."/>
            <person name="Tunlid A."/>
            <person name="Henrissat B."/>
            <person name="Grigoriev I.V."/>
            <person name="Hibbett D.S."/>
            <person name="Martin F."/>
        </authorList>
    </citation>
    <scope>NUCLEOTIDE SEQUENCE [LARGE SCALE GENOMIC DNA]</scope>
    <source>
        <strain evidence="4">h7</strain>
    </source>
</reference>
<dbReference type="HOGENOM" id="CLU_033082_5_1_1"/>
<protein>
    <recommendedName>
        <fullName evidence="2">BTB domain-containing protein</fullName>
    </recommendedName>
</protein>
<dbReference type="InterPro" id="IPR011333">
    <property type="entry name" value="SKP1/BTB/POZ_sf"/>
</dbReference>
<dbReference type="STRING" id="686832.A0A0C3CDQ5"/>
<evidence type="ECO:0000259" key="2">
    <source>
        <dbReference type="PROSITE" id="PS50097"/>
    </source>
</evidence>
<feature type="compositionally biased region" description="Low complexity" evidence="1">
    <location>
        <begin position="24"/>
        <end position="35"/>
    </location>
</feature>
<keyword evidence="4" id="KW-1185">Reference proteome</keyword>
<dbReference type="AlphaFoldDB" id="A0A0C3CDQ5"/>
<reference evidence="3 4" key="1">
    <citation type="submission" date="2014-04" db="EMBL/GenBank/DDBJ databases">
        <authorList>
            <consortium name="DOE Joint Genome Institute"/>
            <person name="Kuo A."/>
            <person name="Gay G."/>
            <person name="Dore J."/>
            <person name="Kohler A."/>
            <person name="Nagy L.G."/>
            <person name="Floudas D."/>
            <person name="Copeland A."/>
            <person name="Barry K.W."/>
            <person name="Cichocki N."/>
            <person name="Veneault-Fourrey C."/>
            <person name="LaButti K."/>
            <person name="Lindquist E.A."/>
            <person name="Lipzen A."/>
            <person name="Lundell T."/>
            <person name="Morin E."/>
            <person name="Murat C."/>
            <person name="Sun H."/>
            <person name="Tunlid A."/>
            <person name="Henrissat B."/>
            <person name="Grigoriev I.V."/>
            <person name="Hibbett D.S."/>
            <person name="Martin F."/>
            <person name="Nordberg H.P."/>
            <person name="Cantor M.N."/>
            <person name="Hua S.X."/>
        </authorList>
    </citation>
    <scope>NUCLEOTIDE SEQUENCE [LARGE SCALE GENOMIC DNA]</scope>
    <source>
        <strain evidence="4">h7</strain>
    </source>
</reference>
<dbReference type="Proteomes" id="UP000053424">
    <property type="component" value="Unassembled WGS sequence"/>
</dbReference>
<dbReference type="EMBL" id="KN831778">
    <property type="protein sequence ID" value="KIM42349.1"/>
    <property type="molecule type" value="Genomic_DNA"/>
</dbReference>
<organism evidence="3 4">
    <name type="scientific">Hebeloma cylindrosporum</name>
    <dbReference type="NCBI Taxonomy" id="76867"/>
    <lineage>
        <taxon>Eukaryota</taxon>
        <taxon>Fungi</taxon>
        <taxon>Dikarya</taxon>
        <taxon>Basidiomycota</taxon>
        <taxon>Agaricomycotina</taxon>
        <taxon>Agaricomycetes</taxon>
        <taxon>Agaricomycetidae</taxon>
        <taxon>Agaricales</taxon>
        <taxon>Agaricineae</taxon>
        <taxon>Hymenogastraceae</taxon>
        <taxon>Hebeloma</taxon>
    </lineage>
</organism>
<evidence type="ECO:0000313" key="4">
    <source>
        <dbReference type="Proteomes" id="UP000053424"/>
    </source>
</evidence>
<sequence>MKSESLSRLASLEDIAGPSRPPTRHSYSSRYSSIYADDPPNDETLLNQYSSGGSTDISNPFHDHSTANATDDSTLRSLTRHPEFWFYDGSIVLSVQETLFRVHQTILSTHSDIFADLFTVPQPDGEYVIEGCHVVILHDDAKDFEDLLRAVYHPKPFESITVNSDLDAVLAAISGVLRLSNKYLIHHLRQFCVDLLLWKLPNTFEKYDYKVHSYRSASIMRAILLAQQNAVPEALPYLYYSLSRVSLRRFLKDRPGDVSWKEKTIALVGRERLFDAQVSMTHAFLVNFERAPTCASPLCAHARGPRAQWQIIENAGRCPHPLKPFEDWDSLNVCSDCVAYCKAKHLLGRKEVWELLPMWFELSPWKELKRVQAQEC</sequence>
<feature type="compositionally biased region" description="Polar residues" evidence="1">
    <location>
        <begin position="44"/>
        <end position="58"/>
    </location>
</feature>
<dbReference type="Pfam" id="PF00651">
    <property type="entry name" value="BTB"/>
    <property type="match status" value="1"/>
</dbReference>
<feature type="domain" description="BTB" evidence="2">
    <location>
        <begin position="89"/>
        <end position="152"/>
    </location>
</feature>
<evidence type="ECO:0000313" key="3">
    <source>
        <dbReference type="EMBL" id="KIM42349.1"/>
    </source>
</evidence>
<dbReference type="Gene3D" id="3.30.710.10">
    <property type="entry name" value="Potassium Channel Kv1.1, Chain A"/>
    <property type="match status" value="1"/>
</dbReference>
<dbReference type="SUPFAM" id="SSF54695">
    <property type="entry name" value="POZ domain"/>
    <property type="match status" value="1"/>
</dbReference>